<gene>
    <name evidence="2" type="ORF">BDP27DRAFT_1313717</name>
</gene>
<evidence type="ECO:0000256" key="1">
    <source>
        <dbReference type="SAM" id="MobiDB-lite"/>
    </source>
</evidence>
<accession>A0A9P5Q8M2</accession>
<dbReference type="AlphaFoldDB" id="A0A9P5Q8M2"/>
<dbReference type="InterPro" id="IPR019416">
    <property type="entry name" value="NCBP3"/>
</dbReference>
<dbReference type="GO" id="GO:0005634">
    <property type="term" value="C:nucleus"/>
    <property type="evidence" value="ECO:0007669"/>
    <property type="project" value="TreeGrafter"/>
</dbReference>
<dbReference type="PANTHER" id="PTHR16291:SF0">
    <property type="entry name" value="NUCLEAR CAP-BINDING PROTEIN SUBUNIT 3"/>
    <property type="match status" value="1"/>
</dbReference>
<dbReference type="GO" id="GO:0000340">
    <property type="term" value="F:RNA 7-methylguanosine cap binding"/>
    <property type="evidence" value="ECO:0007669"/>
    <property type="project" value="InterPro"/>
</dbReference>
<comment type="caution">
    <text evidence="2">The sequence shown here is derived from an EMBL/GenBank/DDBJ whole genome shotgun (WGS) entry which is preliminary data.</text>
</comment>
<dbReference type="PANTHER" id="PTHR16291">
    <property type="entry name" value="NUCLEAR CAP-BINDING PROTEIN SUBUNIT 3"/>
    <property type="match status" value="1"/>
</dbReference>
<sequence length="394" mass="44289">MDMSTAIGLSILDAVENFDEPQSLSYDETLSYEEQLPTEAEAAALASRIGSTKVYLLSESSASVARSGKRKRDDEDADENTDEIDQDVEMDDDATLRGNALLLHGTPISNLPTARLFAYATHFDAHPMGLEWVDDNTCVFVFTSKAAARTGLRYLSKSFGEEPDSEGYITAKPIPIDFWPPEERINTSLGKGPGLTKSLMKGVIKMRWARVDDVKKRGANTDSEFYKKHGRMAGKELFNGRELPLKKRRRNEYDERGTTIRKEQLDEELNEFLAAGEAEEAAALDSPSPPSRMRSDYIAGDGRTVLSKKPDLASRLFAPLPRRHRSRDGNRSSLQDRLWSDKVELSDRITNARQGNGRNNRNERSANGRRNGRDRPIKSQQELDDELDAFLRQE</sequence>
<evidence type="ECO:0008006" key="4">
    <source>
        <dbReference type="Google" id="ProtNLM"/>
    </source>
</evidence>
<name>A0A9P5Q8M2_9AGAR</name>
<evidence type="ECO:0000313" key="2">
    <source>
        <dbReference type="EMBL" id="KAF9076672.1"/>
    </source>
</evidence>
<reference evidence="2" key="1">
    <citation type="submission" date="2020-11" db="EMBL/GenBank/DDBJ databases">
        <authorList>
            <consortium name="DOE Joint Genome Institute"/>
            <person name="Ahrendt S."/>
            <person name="Riley R."/>
            <person name="Andreopoulos W."/>
            <person name="Labutti K."/>
            <person name="Pangilinan J."/>
            <person name="Ruiz-Duenas F.J."/>
            <person name="Barrasa J.M."/>
            <person name="Sanchez-Garcia M."/>
            <person name="Camarero S."/>
            <person name="Miyauchi S."/>
            <person name="Serrano A."/>
            <person name="Linde D."/>
            <person name="Babiker R."/>
            <person name="Drula E."/>
            <person name="Ayuso-Fernandez I."/>
            <person name="Pacheco R."/>
            <person name="Padilla G."/>
            <person name="Ferreira P."/>
            <person name="Barriuso J."/>
            <person name="Kellner H."/>
            <person name="Castanera R."/>
            <person name="Alfaro M."/>
            <person name="Ramirez L."/>
            <person name="Pisabarro A.G."/>
            <person name="Kuo A."/>
            <person name="Tritt A."/>
            <person name="Lipzen A."/>
            <person name="He G."/>
            <person name="Yan M."/>
            <person name="Ng V."/>
            <person name="Cullen D."/>
            <person name="Martin F."/>
            <person name="Rosso M.-N."/>
            <person name="Henrissat B."/>
            <person name="Hibbett D."/>
            <person name="Martinez A.T."/>
            <person name="Grigoriev I.V."/>
        </authorList>
    </citation>
    <scope>NUCLEOTIDE SEQUENCE</scope>
    <source>
        <strain evidence="2">AH 40177</strain>
    </source>
</reference>
<dbReference type="EMBL" id="JADNRY010000006">
    <property type="protein sequence ID" value="KAF9076672.1"/>
    <property type="molecule type" value="Genomic_DNA"/>
</dbReference>
<dbReference type="Proteomes" id="UP000772434">
    <property type="component" value="Unassembled WGS sequence"/>
</dbReference>
<keyword evidence="3" id="KW-1185">Reference proteome</keyword>
<feature type="compositionally biased region" description="Basic and acidic residues" evidence="1">
    <location>
        <begin position="360"/>
        <end position="377"/>
    </location>
</feature>
<protein>
    <recommendedName>
        <fullName evidence="4">Chromatin target of PRMT1 protein C-terminal domain-containing protein</fullName>
    </recommendedName>
</protein>
<dbReference type="GO" id="GO:0003729">
    <property type="term" value="F:mRNA binding"/>
    <property type="evidence" value="ECO:0007669"/>
    <property type="project" value="InterPro"/>
</dbReference>
<feature type="region of interest" description="Disordered" evidence="1">
    <location>
        <begin position="348"/>
        <end position="394"/>
    </location>
</feature>
<proteinExistence type="predicted"/>
<organism evidence="2 3">
    <name type="scientific">Rhodocollybia butyracea</name>
    <dbReference type="NCBI Taxonomy" id="206335"/>
    <lineage>
        <taxon>Eukaryota</taxon>
        <taxon>Fungi</taxon>
        <taxon>Dikarya</taxon>
        <taxon>Basidiomycota</taxon>
        <taxon>Agaricomycotina</taxon>
        <taxon>Agaricomycetes</taxon>
        <taxon>Agaricomycetidae</taxon>
        <taxon>Agaricales</taxon>
        <taxon>Marasmiineae</taxon>
        <taxon>Omphalotaceae</taxon>
        <taxon>Rhodocollybia</taxon>
    </lineage>
</organism>
<evidence type="ECO:0000313" key="3">
    <source>
        <dbReference type="Proteomes" id="UP000772434"/>
    </source>
</evidence>
<dbReference type="OrthoDB" id="422106at2759"/>
<dbReference type="Pfam" id="PF10309">
    <property type="entry name" value="NCBP3"/>
    <property type="match status" value="1"/>
</dbReference>